<reference evidence="2" key="1">
    <citation type="submission" date="2022-01" db="EMBL/GenBank/DDBJ databases">
        <authorList>
            <person name="King R."/>
        </authorList>
    </citation>
    <scope>NUCLEOTIDE SEQUENCE</scope>
</reference>
<gene>
    <name evidence="2" type="ORF">DIABBA_LOCUS3594</name>
</gene>
<protein>
    <submittedName>
        <fullName evidence="2">Uncharacterized protein</fullName>
    </submittedName>
</protein>
<proteinExistence type="predicted"/>
<accession>A0A9N9SUR2</accession>
<organism evidence="2 3">
    <name type="scientific">Diabrotica balteata</name>
    <name type="common">Banded cucumber beetle</name>
    <dbReference type="NCBI Taxonomy" id="107213"/>
    <lineage>
        <taxon>Eukaryota</taxon>
        <taxon>Metazoa</taxon>
        <taxon>Ecdysozoa</taxon>
        <taxon>Arthropoda</taxon>
        <taxon>Hexapoda</taxon>
        <taxon>Insecta</taxon>
        <taxon>Pterygota</taxon>
        <taxon>Neoptera</taxon>
        <taxon>Endopterygota</taxon>
        <taxon>Coleoptera</taxon>
        <taxon>Polyphaga</taxon>
        <taxon>Cucujiformia</taxon>
        <taxon>Chrysomeloidea</taxon>
        <taxon>Chrysomelidae</taxon>
        <taxon>Galerucinae</taxon>
        <taxon>Diabroticina</taxon>
        <taxon>Diabroticites</taxon>
        <taxon>Diabrotica</taxon>
    </lineage>
</organism>
<dbReference type="EMBL" id="OU898277">
    <property type="protein sequence ID" value="CAG9829831.1"/>
    <property type="molecule type" value="Genomic_DNA"/>
</dbReference>
<dbReference type="AlphaFoldDB" id="A0A9N9SUR2"/>
<evidence type="ECO:0000313" key="3">
    <source>
        <dbReference type="Proteomes" id="UP001153709"/>
    </source>
</evidence>
<evidence type="ECO:0000256" key="1">
    <source>
        <dbReference type="SAM" id="MobiDB-lite"/>
    </source>
</evidence>
<keyword evidence="3" id="KW-1185">Reference proteome</keyword>
<name>A0A9N9SUR2_DIABA</name>
<sequence>MISKVANTKLPTQKENEEENIEKPIQNIPYREDLLQNLWKDFDKEVQQHQQPSNPTASAIVEVDIYLEEIILLRKDSFSISQAPLLWWHQRKHIYPKIIPNYEDYALYYGYICRVKGYFLRPDR</sequence>
<dbReference type="OrthoDB" id="3062869at2759"/>
<dbReference type="Proteomes" id="UP001153709">
    <property type="component" value="Chromosome 2"/>
</dbReference>
<feature type="region of interest" description="Disordered" evidence="1">
    <location>
        <begin position="1"/>
        <end position="23"/>
    </location>
</feature>
<feature type="compositionally biased region" description="Polar residues" evidence="1">
    <location>
        <begin position="1"/>
        <end position="11"/>
    </location>
</feature>
<evidence type="ECO:0000313" key="2">
    <source>
        <dbReference type="EMBL" id="CAG9829831.1"/>
    </source>
</evidence>